<feature type="compositionally biased region" description="Low complexity" evidence="5">
    <location>
        <begin position="156"/>
        <end position="186"/>
    </location>
</feature>
<feature type="compositionally biased region" description="Polar residues" evidence="5">
    <location>
        <begin position="425"/>
        <end position="436"/>
    </location>
</feature>
<accession>F4PKM4</accession>
<keyword evidence="2 6" id="KW-0812">Transmembrane</keyword>
<evidence type="ECO:0000256" key="1">
    <source>
        <dbReference type="ARBA" id="ARBA00004141"/>
    </source>
</evidence>
<feature type="transmembrane region" description="Helical" evidence="6">
    <location>
        <begin position="245"/>
        <end position="265"/>
    </location>
</feature>
<protein>
    <recommendedName>
        <fullName evidence="9">PQ-loop repeat-containing protein</fullName>
    </recommendedName>
</protein>
<evidence type="ECO:0000313" key="8">
    <source>
        <dbReference type="Proteomes" id="UP000007797"/>
    </source>
</evidence>
<dbReference type="InterPro" id="IPR036259">
    <property type="entry name" value="MFS_trans_sf"/>
</dbReference>
<dbReference type="KEGG" id="dfa:DFA_06294"/>
<evidence type="ECO:0008006" key="9">
    <source>
        <dbReference type="Google" id="ProtNLM"/>
    </source>
</evidence>
<evidence type="ECO:0000256" key="3">
    <source>
        <dbReference type="ARBA" id="ARBA00022989"/>
    </source>
</evidence>
<sequence>MSTSNNFKCSEDFPTSDIVLGFLLSVGIFISFLPQILVLIFRKNVEGLSVISCWFNYANCMGTFLNILFLNWFIFECCGDSTLRWMVTISNINFESIYPLFNSWVCFENLLPVVQMGVPFVTTGVIFGLYVLYRPKLPPLSSIKNMNKDGENGGETDSPSTITDDNNTTTTTSTTLQNSSSVNTTNHDSSDFTTGGSNNGGSGSSTPILPKKKKAEIAPDSFLMQQGNNRIERLFIRMDWYSQPFFWGTNLATIVFFVIGVALVYGYGSKSTQLEGYAFFLGVLAAILVFFQWMPQIYTTWLADEIGSLSLVSLCIQVPGALLVCYFQLSSGQSWITWFPYLATAIQEGVLVVLCIYYLVRDKRRKRKQEKEEQEKKNQQGLGGVGDDSSSSSLPSKDLDHSTNQPSSQDQQQYQQQQPDKQVIDETTSINTTGSGRSIGINNTDNDNDNDQSGGHEYYQSTPGI</sequence>
<dbReference type="GeneID" id="14876585"/>
<proteinExistence type="predicted"/>
<gene>
    <name evidence="7" type="ORF">DFA_06294</name>
</gene>
<feature type="compositionally biased region" description="Low complexity" evidence="5">
    <location>
        <begin position="405"/>
        <end position="421"/>
    </location>
</feature>
<dbReference type="InterPro" id="IPR006603">
    <property type="entry name" value="PQ-loop_rpt"/>
</dbReference>
<dbReference type="AlphaFoldDB" id="F4PKM4"/>
<organism evidence="7 8">
    <name type="scientific">Cavenderia fasciculata</name>
    <name type="common">Slime mold</name>
    <name type="synonym">Dictyostelium fasciculatum</name>
    <dbReference type="NCBI Taxonomy" id="261658"/>
    <lineage>
        <taxon>Eukaryota</taxon>
        <taxon>Amoebozoa</taxon>
        <taxon>Evosea</taxon>
        <taxon>Eumycetozoa</taxon>
        <taxon>Dictyostelia</taxon>
        <taxon>Acytosteliales</taxon>
        <taxon>Cavenderiaceae</taxon>
        <taxon>Cavenderia</taxon>
    </lineage>
</organism>
<dbReference type="Pfam" id="PF04193">
    <property type="entry name" value="PQ-loop"/>
    <property type="match status" value="1"/>
</dbReference>
<keyword evidence="8" id="KW-1185">Reference proteome</keyword>
<feature type="transmembrane region" description="Helical" evidence="6">
    <location>
        <begin position="335"/>
        <end position="360"/>
    </location>
</feature>
<feature type="transmembrane region" description="Helical" evidence="6">
    <location>
        <begin position="53"/>
        <end position="75"/>
    </location>
</feature>
<evidence type="ECO:0000256" key="5">
    <source>
        <dbReference type="SAM" id="MobiDB-lite"/>
    </source>
</evidence>
<dbReference type="PANTHER" id="PTHR16201">
    <property type="entry name" value="SEVEN TRANSMEMBRANE PROTEIN 1-RELATED"/>
    <property type="match status" value="1"/>
</dbReference>
<dbReference type="Proteomes" id="UP000007797">
    <property type="component" value="Unassembled WGS sequence"/>
</dbReference>
<feature type="transmembrane region" description="Helical" evidence="6">
    <location>
        <begin position="110"/>
        <end position="133"/>
    </location>
</feature>
<feature type="region of interest" description="Disordered" evidence="5">
    <location>
        <begin position="144"/>
        <end position="210"/>
    </location>
</feature>
<evidence type="ECO:0000256" key="2">
    <source>
        <dbReference type="ARBA" id="ARBA00022692"/>
    </source>
</evidence>
<dbReference type="InterPro" id="IPR051415">
    <property type="entry name" value="LAAT-1"/>
</dbReference>
<dbReference type="PANTHER" id="PTHR16201:SF40">
    <property type="entry name" value="PQ-LOOP REPEAT-CONTAINING PROTEIN"/>
    <property type="match status" value="1"/>
</dbReference>
<feature type="transmembrane region" description="Helical" evidence="6">
    <location>
        <begin position="20"/>
        <end position="41"/>
    </location>
</feature>
<feature type="transmembrane region" description="Helical" evidence="6">
    <location>
        <begin position="277"/>
        <end position="294"/>
    </location>
</feature>
<evidence type="ECO:0000313" key="7">
    <source>
        <dbReference type="EMBL" id="EGG24148.1"/>
    </source>
</evidence>
<evidence type="ECO:0000256" key="4">
    <source>
        <dbReference type="ARBA" id="ARBA00023136"/>
    </source>
</evidence>
<dbReference type="RefSeq" id="XP_004361999.1">
    <property type="nucleotide sequence ID" value="XM_004361942.1"/>
</dbReference>
<dbReference type="OrthoDB" id="19344at2759"/>
<comment type="subcellular location">
    <subcellularLocation>
        <location evidence="1">Membrane</location>
        <topology evidence="1">Multi-pass membrane protein</topology>
    </subcellularLocation>
</comment>
<name>F4PKM4_CACFS</name>
<reference evidence="8" key="1">
    <citation type="journal article" date="2011" name="Genome Res.">
        <title>Phylogeny-wide analysis of social amoeba genomes highlights ancient origins for complex intercellular communication.</title>
        <authorList>
            <person name="Heidel A.J."/>
            <person name="Lawal H.M."/>
            <person name="Felder M."/>
            <person name="Schilde C."/>
            <person name="Helps N.R."/>
            <person name="Tunggal B."/>
            <person name="Rivero F."/>
            <person name="John U."/>
            <person name="Schleicher M."/>
            <person name="Eichinger L."/>
            <person name="Platzer M."/>
            <person name="Noegel A.A."/>
            <person name="Schaap P."/>
            <person name="Gloeckner G."/>
        </authorList>
    </citation>
    <scope>NUCLEOTIDE SEQUENCE [LARGE SCALE GENOMIC DNA]</scope>
    <source>
        <strain evidence="8">SH3</strain>
    </source>
</reference>
<dbReference type="Gene3D" id="1.20.1280.290">
    <property type="match status" value="1"/>
</dbReference>
<evidence type="ECO:0000256" key="6">
    <source>
        <dbReference type="SAM" id="Phobius"/>
    </source>
</evidence>
<feature type="region of interest" description="Disordered" evidence="5">
    <location>
        <begin position="367"/>
        <end position="465"/>
    </location>
</feature>
<feature type="compositionally biased region" description="Basic and acidic residues" evidence="5">
    <location>
        <begin position="369"/>
        <end position="378"/>
    </location>
</feature>
<dbReference type="GO" id="GO:0016020">
    <property type="term" value="C:membrane"/>
    <property type="evidence" value="ECO:0007669"/>
    <property type="project" value="UniProtKB-SubCell"/>
</dbReference>
<dbReference type="OMA" id="FNYANCM"/>
<feature type="compositionally biased region" description="Low complexity" evidence="5">
    <location>
        <begin position="387"/>
        <end position="396"/>
    </location>
</feature>
<feature type="transmembrane region" description="Helical" evidence="6">
    <location>
        <begin position="306"/>
        <end position="329"/>
    </location>
</feature>
<keyword evidence="3 6" id="KW-1133">Transmembrane helix</keyword>
<keyword evidence="4 6" id="KW-0472">Membrane</keyword>
<dbReference type="SUPFAM" id="SSF103473">
    <property type="entry name" value="MFS general substrate transporter"/>
    <property type="match status" value="1"/>
</dbReference>
<dbReference type="EMBL" id="GL883007">
    <property type="protein sequence ID" value="EGG24148.1"/>
    <property type="molecule type" value="Genomic_DNA"/>
</dbReference>